<organism evidence="5 6">
    <name type="scientific">Mesobacillus foraminis</name>
    <dbReference type="NCBI Taxonomy" id="279826"/>
    <lineage>
        <taxon>Bacteria</taxon>
        <taxon>Bacillati</taxon>
        <taxon>Bacillota</taxon>
        <taxon>Bacilli</taxon>
        <taxon>Bacillales</taxon>
        <taxon>Bacillaceae</taxon>
        <taxon>Mesobacillus</taxon>
    </lineage>
</organism>
<dbReference type="RefSeq" id="WP_132006846.1">
    <property type="nucleotide sequence ID" value="NZ_JABUHM010000004.1"/>
</dbReference>
<keyword evidence="1 3" id="KW-0378">Hydrolase</keyword>
<feature type="domain" description="Glycoside hydrolase family 5" evidence="4">
    <location>
        <begin position="3"/>
        <end position="54"/>
    </location>
</feature>
<dbReference type="GO" id="GO:0000272">
    <property type="term" value="P:polysaccharide catabolic process"/>
    <property type="evidence" value="ECO:0007669"/>
    <property type="project" value="InterPro"/>
</dbReference>
<reference evidence="5 6" key="1">
    <citation type="journal article" date="2015" name="Stand. Genomic Sci.">
        <title>Genomic Encyclopedia of Bacterial and Archaeal Type Strains, Phase III: the genomes of soil and plant-associated and newly described type strains.</title>
        <authorList>
            <person name="Whitman W.B."/>
            <person name="Woyke T."/>
            <person name="Klenk H.P."/>
            <person name="Zhou Y."/>
            <person name="Lilburn T.G."/>
            <person name="Beck B.J."/>
            <person name="De Vos P."/>
            <person name="Vandamme P."/>
            <person name="Eisen J.A."/>
            <person name="Garrity G."/>
            <person name="Hugenholtz P."/>
            <person name="Kyrpides N.C."/>
        </authorList>
    </citation>
    <scope>NUCLEOTIDE SEQUENCE [LARGE SCALE GENOMIC DNA]</scope>
    <source>
        <strain evidence="5 6">CV53</strain>
    </source>
</reference>
<dbReference type="GO" id="GO:0004553">
    <property type="term" value="F:hydrolase activity, hydrolyzing O-glycosyl compounds"/>
    <property type="evidence" value="ECO:0007669"/>
    <property type="project" value="InterPro"/>
</dbReference>
<protein>
    <submittedName>
        <fullName evidence="5">Cellulase (Glycosyl hydrolase family 5)</fullName>
    </submittedName>
</protein>
<evidence type="ECO:0000256" key="2">
    <source>
        <dbReference type="ARBA" id="ARBA00023295"/>
    </source>
</evidence>
<dbReference type="Gene3D" id="3.20.20.80">
    <property type="entry name" value="Glycosidases"/>
    <property type="match status" value="1"/>
</dbReference>
<dbReference type="Pfam" id="PF00150">
    <property type="entry name" value="Cellulase"/>
    <property type="match status" value="1"/>
</dbReference>
<comment type="similarity">
    <text evidence="3">Belongs to the glycosyl hydrolase 5 (cellulase A) family.</text>
</comment>
<dbReference type="EMBL" id="SLVV01000006">
    <property type="protein sequence ID" value="TCN25218.1"/>
    <property type="molecule type" value="Genomic_DNA"/>
</dbReference>
<dbReference type="AlphaFoldDB" id="A0A4R2BE72"/>
<keyword evidence="2 3" id="KW-0326">Glycosidase</keyword>
<proteinExistence type="inferred from homology"/>
<evidence type="ECO:0000256" key="1">
    <source>
        <dbReference type="ARBA" id="ARBA00022801"/>
    </source>
</evidence>
<comment type="caution">
    <text evidence="5">The sequence shown here is derived from an EMBL/GenBank/DDBJ whole genome shotgun (WGS) entry which is preliminary data.</text>
</comment>
<dbReference type="SUPFAM" id="SSF51445">
    <property type="entry name" value="(Trans)glycosidases"/>
    <property type="match status" value="1"/>
</dbReference>
<accession>A0A4R2BE72</accession>
<keyword evidence="6" id="KW-1185">Reference proteome</keyword>
<dbReference type="InterPro" id="IPR001547">
    <property type="entry name" value="Glyco_hydro_5"/>
</dbReference>
<evidence type="ECO:0000259" key="4">
    <source>
        <dbReference type="Pfam" id="PF00150"/>
    </source>
</evidence>
<name>A0A4R2BE72_9BACI</name>
<evidence type="ECO:0000313" key="6">
    <source>
        <dbReference type="Proteomes" id="UP000295689"/>
    </source>
</evidence>
<dbReference type="InterPro" id="IPR017853">
    <property type="entry name" value="GH"/>
</dbReference>
<gene>
    <name evidence="5" type="ORF">EV146_106423</name>
</gene>
<evidence type="ECO:0000256" key="3">
    <source>
        <dbReference type="RuleBase" id="RU361153"/>
    </source>
</evidence>
<dbReference type="Proteomes" id="UP000295689">
    <property type="component" value="Unassembled WGS sequence"/>
</dbReference>
<sequence length="59" mass="6542">MNTIYRRVVKAIRNINPVHIIFLVGDNYSKLFDGLEAPFAKSLVYSSHNYTAAGFGPGP</sequence>
<evidence type="ECO:0000313" key="5">
    <source>
        <dbReference type="EMBL" id="TCN25218.1"/>
    </source>
</evidence>